<dbReference type="Proteomes" id="UP000319769">
    <property type="component" value="Unassembled WGS sequence"/>
</dbReference>
<gene>
    <name evidence="3" type="ORF">FPZ12_005145</name>
</gene>
<comment type="caution">
    <text evidence="3">The sequence shown here is derived from an EMBL/GenBank/DDBJ whole genome shotgun (WGS) entry which is preliminary data.</text>
</comment>
<dbReference type="EMBL" id="VMNW02000004">
    <property type="protein sequence ID" value="KAA9165864.1"/>
    <property type="molecule type" value="Genomic_DNA"/>
</dbReference>
<evidence type="ECO:0000313" key="3">
    <source>
        <dbReference type="EMBL" id="KAA9165864.1"/>
    </source>
</evidence>
<dbReference type="InterPro" id="IPR057746">
    <property type="entry name" value="CpnT-like_N"/>
</dbReference>
<protein>
    <recommendedName>
        <fullName evidence="2">Outer membrane channel protein CpnT-like N-terminal domain-containing protein</fullName>
    </recommendedName>
</protein>
<feature type="domain" description="Outer membrane channel protein CpnT-like N-terminal" evidence="2">
    <location>
        <begin position="16"/>
        <end position="146"/>
    </location>
</feature>
<keyword evidence="4" id="KW-1185">Reference proteome</keyword>
<keyword evidence="1" id="KW-0472">Membrane</keyword>
<reference evidence="3" key="1">
    <citation type="submission" date="2019-09" db="EMBL/GenBank/DDBJ databases">
        <authorList>
            <person name="Teo W.F.A."/>
            <person name="Duangmal K."/>
        </authorList>
    </citation>
    <scope>NUCLEOTIDE SEQUENCE [LARGE SCALE GENOMIC DNA]</scope>
    <source>
        <strain evidence="3">K81G1</strain>
    </source>
</reference>
<keyword evidence="1" id="KW-0812">Transmembrane</keyword>
<dbReference type="RefSeq" id="WP_144750399.1">
    <property type="nucleotide sequence ID" value="NZ_VMNW02000004.1"/>
</dbReference>
<accession>A0A5N0VKJ5</accession>
<keyword evidence="1" id="KW-1133">Transmembrane helix</keyword>
<evidence type="ECO:0000259" key="2">
    <source>
        <dbReference type="Pfam" id="PF25547"/>
    </source>
</evidence>
<dbReference type="Pfam" id="PF25547">
    <property type="entry name" value="WXG100_2"/>
    <property type="match status" value="1"/>
</dbReference>
<proteinExistence type="predicted"/>
<evidence type="ECO:0000256" key="1">
    <source>
        <dbReference type="SAM" id="Phobius"/>
    </source>
</evidence>
<dbReference type="OrthoDB" id="3874132at2"/>
<feature type="transmembrane region" description="Helical" evidence="1">
    <location>
        <begin position="119"/>
        <end position="139"/>
    </location>
</feature>
<evidence type="ECO:0000313" key="4">
    <source>
        <dbReference type="Proteomes" id="UP000319769"/>
    </source>
</evidence>
<feature type="transmembrane region" description="Helical" evidence="1">
    <location>
        <begin position="90"/>
        <end position="113"/>
    </location>
</feature>
<dbReference type="AlphaFoldDB" id="A0A5N0VKJ5"/>
<organism evidence="3 4">
    <name type="scientific">Amycolatopsis acidicola</name>
    <dbReference type="NCBI Taxonomy" id="2596893"/>
    <lineage>
        <taxon>Bacteria</taxon>
        <taxon>Bacillati</taxon>
        <taxon>Actinomycetota</taxon>
        <taxon>Actinomycetes</taxon>
        <taxon>Pseudonocardiales</taxon>
        <taxon>Pseudonocardiaceae</taxon>
        <taxon>Amycolatopsis</taxon>
    </lineage>
</organism>
<name>A0A5N0VKJ5_9PSEU</name>
<sequence length="166" mass="17721">MTTRMVLPPALSQVLNTLGFSWPEGDEGKIFDLAGEWNSFADQLHPSIDQAHQHVEEVWSKNHAKGIDQLKTFWTDSEAPKKNLDDGATAATMIGAGLNVCAGIMVALKVAVIAELVALTIQIAQAIATAVVTFGASLAEIPVFRMITKTLLDQALDLAIGKVLNG</sequence>